<dbReference type="Proteomes" id="UP000499080">
    <property type="component" value="Unassembled WGS sequence"/>
</dbReference>
<evidence type="ECO:0000313" key="1">
    <source>
        <dbReference type="EMBL" id="GBL83929.1"/>
    </source>
</evidence>
<name>A0A4Y2AXE9_ARAVE</name>
<accession>A0A4Y2AXE9</accession>
<evidence type="ECO:0000313" key="2">
    <source>
        <dbReference type="Proteomes" id="UP000499080"/>
    </source>
</evidence>
<dbReference type="AlphaFoldDB" id="A0A4Y2AXE9"/>
<proteinExistence type="predicted"/>
<reference evidence="1 2" key="1">
    <citation type="journal article" date="2019" name="Sci. Rep.">
        <title>Orb-weaving spider Araneus ventricosus genome elucidates the spidroin gene catalogue.</title>
        <authorList>
            <person name="Kono N."/>
            <person name="Nakamura H."/>
            <person name="Ohtoshi R."/>
            <person name="Moran D.A.P."/>
            <person name="Shinohara A."/>
            <person name="Yoshida Y."/>
            <person name="Fujiwara M."/>
            <person name="Mori M."/>
            <person name="Tomita M."/>
            <person name="Arakawa K."/>
        </authorList>
    </citation>
    <scope>NUCLEOTIDE SEQUENCE [LARGE SCALE GENOMIC DNA]</scope>
</reference>
<gene>
    <name evidence="1" type="ORF">AVEN_258000_1</name>
</gene>
<keyword evidence="2" id="KW-1185">Reference proteome</keyword>
<comment type="caution">
    <text evidence="1">The sequence shown here is derived from an EMBL/GenBank/DDBJ whole genome shotgun (WGS) entry which is preliminary data.</text>
</comment>
<sequence length="99" mass="10955">MVRLIPYPLPSLLRLVYLRQPVQGFSRGGRTVQALRSPAASTPPPCLLGLPLVRESLTHPSHIYTGRISLWSDSPNAFQEKLDFETSGHTAPLHIGFSH</sequence>
<dbReference type="EMBL" id="BGPR01157756">
    <property type="protein sequence ID" value="GBL83929.1"/>
    <property type="molecule type" value="Genomic_DNA"/>
</dbReference>
<protein>
    <submittedName>
        <fullName evidence="1">Uncharacterized protein</fullName>
    </submittedName>
</protein>
<organism evidence="1 2">
    <name type="scientific">Araneus ventricosus</name>
    <name type="common">Orbweaver spider</name>
    <name type="synonym">Epeira ventricosa</name>
    <dbReference type="NCBI Taxonomy" id="182803"/>
    <lineage>
        <taxon>Eukaryota</taxon>
        <taxon>Metazoa</taxon>
        <taxon>Ecdysozoa</taxon>
        <taxon>Arthropoda</taxon>
        <taxon>Chelicerata</taxon>
        <taxon>Arachnida</taxon>
        <taxon>Araneae</taxon>
        <taxon>Araneomorphae</taxon>
        <taxon>Entelegynae</taxon>
        <taxon>Araneoidea</taxon>
        <taxon>Araneidae</taxon>
        <taxon>Araneus</taxon>
    </lineage>
</organism>